<dbReference type="EMBL" id="JAEKFT010000002">
    <property type="protein sequence ID" value="MBT0959933.1"/>
    <property type="molecule type" value="Genomic_DNA"/>
</dbReference>
<dbReference type="Proteomes" id="UP000694660">
    <property type="component" value="Unassembled WGS sequence"/>
</dbReference>
<evidence type="ECO:0000313" key="2">
    <source>
        <dbReference type="EMBL" id="MBT0959933.1"/>
    </source>
</evidence>
<evidence type="ECO:0000313" key="3">
    <source>
        <dbReference type="Proteomes" id="UP000694660"/>
    </source>
</evidence>
<evidence type="ECO:0000256" key="1">
    <source>
        <dbReference type="SAM" id="SignalP"/>
    </source>
</evidence>
<dbReference type="InterPro" id="IPR021253">
    <property type="entry name" value="ZrgA-like"/>
</dbReference>
<accession>A0A944H693</accession>
<name>A0A944H693_DENI1</name>
<proteinExistence type="predicted"/>
<sequence>MKQGYIAALWLAMWLPAAAPAQGGAHVHGAAHLSLVQEGGAVTVALDSPLEAIVGFEHAPKTAEQKAALTEAAAALKGPDALVQLPAAAACRLTDSDIDLPFMAADVDHGHAHAGHDDHDGHADVTASYTFACAQPDKLDRVTVKAFARFPRLHHIDAEAATAAGQGKAVLDAAHPVWSLPAKR</sequence>
<feature type="chain" id="PRO_5036921961" evidence="1">
    <location>
        <begin position="22"/>
        <end position="184"/>
    </location>
</feature>
<gene>
    <name evidence="2" type="ORF">I8J34_01995</name>
</gene>
<feature type="signal peptide" evidence="1">
    <location>
        <begin position="1"/>
        <end position="21"/>
    </location>
</feature>
<organism evidence="2 3">
    <name type="scientific">Denitromonas iodatirespirans</name>
    <dbReference type="NCBI Taxonomy" id="2795389"/>
    <lineage>
        <taxon>Bacteria</taxon>
        <taxon>Pseudomonadati</taxon>
        <taxon>Pseudomonadota</taxon>
        <taxon>Betaproteobacteria</taxon>
        <taxon>Rhodocyclales</taxon>
        <taxon>Zoogloeaceae</taxon>
        <taxon>Denitromonas</taxon>
    </lineage>
</organism>
<dbReference type="RefSeq" id="WP_214359696.1">
    <property type="nucleotide sequence ID" value="NZ_JAEKFT010000002.1"/>
</dbReference>
<keyword evidence="3" id="KW-1185">Reference proteome</keyword>
<reference evidence="3" key="1">
    <citation type="journal article" date="2022" name="ISME J.">
        <title>Genetic and phylogenetic analysis of dissimilatory iodate-reducing bacteria identifies potential niches across the world's oceans.</title>
        <authorList>
            <person name="Reyes-Umana V."/>
            <person name="Henning Z."/>
            <person name="Lee K."/>
            <person name="Barnum T.P."/>
            <person name="Coates J.D."/>
        </authorList>
    </citation>
    <scope>NUCLEOTIDE SEQUENCE [LARGE SCALE GENOMIC DNA]</scope>
    <source>
        <strain evidence="3">IR12</strain>
    </source>
</reference>
<comment type="caution">
    <text evidence="2">The sequence shown here is derived from an EMBL/GenBank/DDBJ whole genome shotgun (WGS) entry which is preliminary data.</text>
</comment>
<dbReference type="AlphaFoldDB" id="A0A944H693"/>
<dbReference type="Pfam" id="PF10986">
    <property type="entry name" value="ZrgA"/>
    <property type="match status" value="1"/>
</dbReference>
<protein>
    <submittedName>
        <fullName evidence="2">DUF2796 domain-containing protein</fullName>
    </submittedName>
</protein>
<keyword evidence="1" id="KW-0732">Signal</keyword>